<dbReference type="InterPro" id="IPR018060">
    <property type="entry name" value="HTH_AraC"/>
</dbReference>
<dbReference type="GO" id="GO:0043565">
    <property type="term" value="F:sequence-specific DNA binding"/>
    <property type="evidence" value="ECO:0007669"/>
    <property type="project" value="InterPro"/>
</dbReference>
<evidence type="ECO:0008006" key="8">
    <source>
        <dbReference type="Google" id="ProtNLM"/>
    </source>
</evidence>
<evidence type="ECO:0000256" key="3">
    <source>
        <dbReference type="ARBA" id="ARBA00023163"/>
    </source>
</evidence>
<dbReference type="Gene3D" id="1.10.10.60">
    <property type="entry name" value="Homeodomain-like"/>
    <property type="match status" value="2"/>
</dbReference>
<sequence length="527" mass="60034">MTQQAAIAYCAMKEIRHEPLQGLYNDEDKEESVYTMLVITEGSGTARLAQDGIRLIRGSCLITPPGSELTIKPERKGLQGYIISFLWSGVPGKLASASRDVNLFPCTGEMTCLPFSQAIESIGAIYSHRLLHGQLELFQNQIRFQQLLLFLLQQNQQQTAETDIRRGMEQSIRYLKEHYREPFTVDLLAERTMVSRWRYTRMFKELTGQLPLDYVNGIRIERSKQLLLQTEDRLHAIAETVGYNSEYYFNRRFKQTVGISPGQYRRIHRDDLKIYAPYMEDFLLALGINPIAQCWDARWGKQEYLGLQDVPVLDPTSLSDLSACKPDFIILDGGYEKYPISIRQFERLAPTYRLQHPGENWRATLQTMADFLGKTEQADQVIAQYENKAEAASLRLRRSVSGQSVACVRLSASGIYLYGGVDLGYTGSVLYGDLDLTPHPLAIELSARASRLEMLTAEKLKELDAEHLFVVYDKYEGSIPNPNMNPIWRSLPAVQAGRVYEVDFLTWMNYGVLSHNKKIDDVLLALA</sequence>
<dbReference type="SUPFAM" id="SSF53807">
    <property type="entry name" value="Helical backbone' metal receptor"/>
    <property type="match status" value="1"/>
</dbReference>
<dbReference type="SMART" id="SM00342">
    <property type="entry name" value="HTH_ARAC"/>
    <property type="match status" value="1"/>
</dbReference>
<dbReference type="Pfam" id="PF01497">
    <property type="entry name" value="Peripla_BP_2"/>
    <property type="match status" value="1"/>
</dbReference>
<keyword evidence="1" id="KW-0805">Transcription regulation</keyword>
<feature type="domain" description="HTH araC/xylS-type" evidence="4">
    <location>
        <begin position="169"/>
        <end position="267"/>
    </location>
</feature>
<dbReference type="SUPFAM" id="SSF46689">
    <property type="entry name" value="Homeodomain-like"/>
    <property type="match status" value="2"/>
</dbReference>
<keyword evidence="3" id="KW-0804">Transcription</keyword>
<evidence type="ECO:0000256" key="2">
    <source>
        <dbReference type="ARBA" id="ARBA00023125"/>
    </source>
</evidence>
<comment type="caution">
    <text evidence="6">The sequence shown here is derived from an EMBL/GenBank/DDBJ whole genome shotgun (WGS) entry which is preliminary data.</text>
</comment>
<dbReference type="InterPro" id="IPR002491">
    <property type="entry name" value="ABC_transptr_periplasmic_BD"/>
</dbReference>
<dbReference type="Proteomes" id="UP000600247">
    <property type="component" value="Unassembled WGS sequence"/>
</dbReference>
<evidence type="ECO:0000313" key="6">
    <source>
        <dbReference type="EMBL" id="GGG81499.1"/>
    </source>
</evidence>
<dbReference type="PROSITE" id="PS00041">
    <property type="entry name" value="HTH_ARAC_FAMILY_1"/>
    <property type="match status" value="1"/>
</dbReference>
<keyword evidence="7" id="KW-1185">Reference proteome</keyword>
<evidence type="ECO:0000259" key="5">
    <source>
        <dbReference type="PROSITE" id="PS50983"/>
    </source>
</evidence>
<evidence type="ECO:0000256" key="1">
    <source>
        <dbReference type="ARBA" id="ARBA00023015"/>
    </source>
</evidence>
<dbReference type="GO" id="GO:0003700">
    <property type="term" value="F:DNA-binding transcription factor activity"/>
    <property type="evidence" value="ECO:0007669"/>
    <property type="project" value="InterPro"/>
</dbReference>
<gene>
    <name evidence="6" type="ORF">GCM10010918_43440</name>
</gene>
<dbReference type="Pfam" id="PF12833">
    <property type="entry name" value="HTH_18"/>
    <property type="match status" value="1"/>
</dbReference>
<dbReference type="InterPro" id="IPR009057">
    <property type="entry name" value="Homeodomain-like_sf"/>
</dbReference>
<feature type="domain" description="Fe/B12 periplasmic-binding" evidence="5">
    <location>
        <begin position="271"/>
        <end position="527"/>
    </location>
</feature>
<dbReference type="PROSITE" id="PS01124">
    <property type="entry name" value="HTH_ARAC_FAMILY_2"/>
    <property type="match status" value="1"/>
</dbReference>
<dbReference type="InterPro" id="IPR020449">
    <property type="entry name" value="Tscrpt_reg_AraC-type_HTH"/>
</dbReference>
<reference evidence="6 7" key="1">
    <citation type="journal article" date="2014" name="Int. J. Syst. Evol. Microbiol.">
        <title>Complete genome sequence of Corynebacterium casei LMG S-19264T (=DSM 44701T), isolated from a smear-ripened cheese.</title>
        <authorList>
            <consortium name="US DOE Joint Genome Institute (JGI-PGF)"/>
            <person name="Walter F."/>
            <person name="Albersmeier A."/>
            <person name="Kalinowski J."/>
            <person name="Ruckert C."/>
        </authorList>
    </citation>
    <scope>NUCLEOTIDE SEQUENCE [LARGE SCALE GENOMIC DNA]</scope>
    <source>
        <strain evidence="6 7">CGMCC 1.15286</strain>
    </source>
</reference>
<dbReference type="InterPro" id="IPR018062">
    <property type="entry name" value="HTH_AraC-typ_CS"/>
</dbReference>
<organism evidence="6 7">
    <name type="scientific">Paenibacillus radicis</name>
    <name type="common">ex Gao et al. 2016</name>
    <dbReference type="NCBI Taxonomy" id="1737354"/>
    <lineage>
        <taxon>Bacteria</taxon>
        <taxon>Bacillati</taxon>
        <taxon>Bacillota</taxon>
        <taxon>Bacilli</taxon>
        <taxon>Bacillales</taxon>
        <taxon>Paenibacillaceae</taxon>
        <taxon>Paenibacillus</taxon>
    </lineage>
</organism>
<dbReference type="PANTHER" id="PTHR43280">
    <property type="entry name" value="ARAC-FAMILY TRANSCRIPTIONAL REGULATOR"/>
    <property type="match status" value="1"/>
</dbReference>
<dbReference type="PANTHER" id="PTHR43280:SF2">
    <property type="entry name" value="HTH-TYPE TRANSCRIPTIONAL REGULATOR EXSA"/>
    <property type="match status" value="1"/>
</dbReference>
<protein>
    <recommendedName>
        <fullName evidence="8">AraC family transcriptional regulator</fullName>
    </recommendedName>
</protein>
<name>A0A917HJN0_9BACL</name>
<dbReference type="PRINTS" id="PR00032">
    <property type="entry name" value="HTHARAC"/>
</dbReference>
<accession>A0A917HJN0</accession>
<dbReference type="RefSeq" id="WP_229692312.1">
    <property type="nucleotide sequence ID" value="NZ_BMHY01000010.1"/>
</dbReference>
<dbReference type="PROSITE" id="PS50983">
    <property type="entry name" value="FE_B12_PBP"/>
    <property type="match status" value="1"/>
</dbReference>
<proteinExistence type="predicted"/>
<keyword evidence="2" id="KW-0238">DNA-binding</keyword>
<evidence type="ECO:0000313" key="7">
    <source>
        <dbReference type="Proteomes" id="UP000600247"/>
    </source>
</evidence>
<dbReference type="Gene3D" id="3.40.50.1980">
    <property type="entry name" value="Nitrogenase molybdenum iron protein domain"/>
    <property type="match status" value="2"/>
</dbReference>
<dbReference type="AlphaFoldDB" id="A0A917HJN0"/>
<dbReference type="EMBL" id="BMHY01000010">
    <property type="protein sequence ID" value="GGG81499.1"/>
    <property type="molecule type" value="Genomic_DNA"/>
</dbReference>
<evidence type="ECO:0000259" key="4">
    <source>
        <dbReference type="PROSITE" id="PS01124"/>
    </source>
</evidence>